<sequence length="966" mass="112933">MKPTHQVLVGCGVVVFAVGYYYQLIGTVLSLLVQIVIAGLAVYLGVSWSLVQGKMYKPAAQPRESKMAQELIKQMEKRYEKKSDMKKVVITRNVDSALQEVLDLTIRDHILSWYSDLSKDQEAFLSSLRCDMWHMIDALTNRLRRIDKMRLISKDVVLIIHKHFQEVREYRRRQGLEDDKIAKKFILQPWLENSETETEFLRKVCETLLIALLPKEYAHCHTLRRLLREILTSAVLKPSVDMLCDPDYINQKLINYIDYRRQLSEDTRKKYTYAATYEQFVKLIDKCEDLEALKQIRYNIMTEIIHATTIQNLKQEQNIPDKPLKPGEKGPSRGMGKGDLLKARNLKRYINQLTIAKVHSEKRIHSLGGIDYKSYETTEDSDKSGAPSTKRKQYQLGKEIFDKYIASSTSAVKLERGIVREMESFLLGNSAGPEAFEMGQRAVLDLLKKQYYPSFLVSDTYQKYIQSLELENPSASSDQRREGPFFQPDSDDEEEYMDFNCDDSVIFKDQSYFADQKMETLDEKIQNKSHALKAIRESRTVEDSKVEGPFFQPDSDDEEEYMDFNCDDSVIFKDQSYFADQKMEILDEKIQNKSHALKAIRESRTVEDSKAQKIERDLERELDALVQLRRNLEIHILRTQNWCENQGSWRVAVYEAEIQEVEDKRIPTFVLIVHLAGKEKSHNLQQSTEGWLVTRTIPEFNRLHEQLIEIDPLLKKKEMPSVRRFTTLDEKFLDDCKRMLNDYLTIIMEDAILAQCEALYGFLTPNPEFFLQRKQEKKKEFFLTSIIKSIGQIKQENVDELKLVEEEDDGSKLDRKDSTAEPFYRLVDEVFECHGMFKWLRRSFIMFVEVTFGRSINRQLRETVDWVFSESMIIYYISLFKNSMWPNGKLAESPPPKTDNQKLQTRLEAKEKFLNSMPDAVRTLLGEENGRRGAIKMFEVLQDTRLNKHLFYVSTLTTLVLILIKK</sequence>
<gene>
    <name evidence="4" type="ORF">CGI_10027190</name>
</gene>
<dbReference type="HOGENOM" id="CLU_005899_0_0_1"/>
<dbReference type="FunCoup" id="K1QYN5">
    <property type="interactions" value="1005"/>
</dbReference>
<dbReference type="PANTHER" id="PTHR22775">
    <property type="entry name" value="SORTING NEXIN"/>
    <property type="match status" value="1"/>
</dbReference>
<dbReference type="InterPro" id="IPR013937">
    <property type="entry name" value="Sorting_nexin_C"/>
</dbReference>
<dbReference type="SUPFAM" id="SSF48097">
    <property type="entry name" value="Regulator of G-protein signaling, RGS"/>
    <property type="match status" value="1"/>
</dbReference>
<dbReference type="Pfam" id="PF08628">
    <property type="entry name" value="Nexin_C"/>
    <property type="match status" value="1"/>
</dbReference>
<dbReference type="Pfam" id="PF02194">
    <property type="entry name" value="PXA"/>
    <property type="match status" value="1"/>
</dbReference>
<proteinExistence type="inferred from homology"/>
<feature type="region of interest" description="Disordered" evidence="2">
    <location>
        <begin position="316"/>
        <end position="337"/>
    </location>
</feature>
<dbReference type="SMART" id="SM00315">
    <property type="entry name" value="RGS"/>
    <property type="match status" value="1"/>
</dbReference>
<dbReference type="PROSITE" id="PS50132">
    <property type="entry name" value="RGS"/>
    <property type="match status" value="1"/>
</dbReference>
<dbReference type="InterPro" id="IPR016137">
    <property type="entry name" value="RGS"/>
</dbReference>
<dbReference type="InterPro" id="IPR036871">
    <property type="entry name" value="PX_dom_sf"/>
</dbReference>
<feature type="transmembrane region" description="Helical" evidence="3">
    <location>
        <begin position="31"/>
        <end position="51"/>
    </location>
</feature>
<dbReference type="PROSITE" id="PS50195">
    <property type="entry name" value="PX"/>
    <property type="match status" value="1"/>
</dbReference>
<dbReference type="SMART" id="SM00312">
    <property type="entry name" value="PX"/>
    <property type="match status" value="1"/>
</dbReference>
<dbReference type="SMART" id="SM00313">
    <property type="entry name" value="PXA"/>
    <property type="match status" value="1"/>
</dbReference>
<dbReference type="InterPro" id="IPR001683">
    <property type="entry name" value="PX_dom"/>
</dbReference>
<dbReference type="InterPro" id="IPR044926">
    <property type="entry name" value="RGS_subdomain_2"/>
</dbReference>
<dbReference type="Gene3D" id="1.10.167.10">
    <property type="entry name" value="Regulator of G-protein Signalling 4, domain 2"/>
    <property type="match status" value="1"/>
</dbReference>
<reference evidence="4" key="1">
    <citation type="journal article" date="2012" name="Nature">
        <title>The oyster genome reveals stress adaptation and complexity of shell formation.</title>
        <authorList>
            <person name="Zhang G."/>
            <person name="Fang X."/>
            <person name="Guo X."/>
            <person name="Li L."/>
            <person name="Luo R."/>
            <person name="Xu F."/>
            <person name="Yang P."/>
            <person name="Zhang L."/>
            <person name="Wang X."/>
            <person name="Qi H."/>
            <person name="Xiong Z."/>
            <person name="Que H."/>
            <person name="Xie Y."/>
            <person name="Holland P.W."/>
            <person name="Paps J."/>
            <person name="Zhu Y."/>
            <person name="Wu F."/>
            <person name="Chen Y."/>
            <person name="Wang J."/>
            <person name="Peng C."/>
            <person name="Meng J."/>
            <person name="Yang L."/>
            <person name="Liu J."/>
            <person name="Wen B."/>
            <person name="Zhang N."/>
            <person name="Huang Z."/>
            <person name="Zhu Q."/>
            <person name="Feng Y."/>
            <person name="Mount A."/>
            <person name="Hedgecock D."/>
            <person name="Xu Z."/>
            <person name="Liu Y."/>
            <person name="Domazet-Loso T."/>
            <person name="Du Y."/>
            <person name="Sun X."/>
            <person name="Zhang S."/>
            <person name="Liu B."/>
            <person name="Cheng P."/>
            <person name="Jiang X."/>
            <person name="Li J."/>
            <person name="Fan D."/>
            <person name="Wang W."/>
            <person name="Fu W."/>
            <person name="Wang T."/>
            <person name="Wang B."/>
            <person name="Zhang J."/>
            <person name="Peng Z."/>
            <person name="Li Y."/>
            <person name="Li N."/>
            <person name="Wang J."/>
            <person name="Chen M."/>
            <person name="He Y."/>
            <person name="Tan F."/>
            <person name="Song X."/>
            <person name="Zheng Q."/>
            <person name="Huang R."/>
            <person name="Yang H."/>
            <person name="Du X."/>
            <person name="Chen L."/>
            <person name="Yang M."/>
            <person name="Gaffney P.M."/>
            <person name="Wang S."/>
            <person name="Luo L."/>
            <person name="She Z."/>
            <person name="Ming Y."/>
            <person name="Huang W."/>
            <person name="Zhang S."/>
            <person name="Huang B."/>
            <person name="Zhang Y."/>
            <person name="Qu T."/>
            <person name="Ni P."/>
            <person name="Miao G."/>
            <person name="Wang J."/>
            <person name="Wang Q."/>
            <person name="Steinberg C.E."/>
            <person name="Wang H."/>
            <person name="Li N."/>
            <person name="Qian L."/>
            <person name="Zhang G."/>
            <person name="Li Y."/>
            <person name="Yang H."/>
            <person name="Liu X."/>
            <person name="Wang J."/>
            <person name="Yin Y."/>
            <person name="Wang J."/>
        </authorList>
    </citation>
    <scope>NUCLEOTIDE SEQUENCE [LARGE SCALE GENOMIC DNA]</scope>
    <source>
        <strain evidence="4">05x7-T-G4-1.051#20</strain>
    </source>
</reference>
<feature type="compositionally biased region" description="Basic and acidic residues" evidence="2">
    <location>
        <begin position="322"/>
        <end position="331"/>
    </location>
</feature>
<dbReference type="InParanoid" id="K1QYN5"/>
<feature type="region of interest" description="Disordered" evidence="2">
    <location>
        <begin position="472"/>
        <end position="493"/>
    </location>
</feature>
<evidence type="ECO:0000313" key="4">
    <source>
        <dbReference type="EMBL" id="EKC36294.1"/>
    </source>
</evidence>
<name>K1QYN5_MAGGI</name>
<dbReference type="Pfam" id="PF00615">
    <property type="entry name" value="RGS"/>
    <property type="match status" value="1"/>
</dbReference>
<evidence type="ECO:0000256" key="1">
    <source>
        <dbReference type="ARBA" id="ARBA00010883"/>
    </source>
</evidence>
<keyword evidence="3" id="KW-0472">Membrane</keyword>
<keyword evidence="3" id="KW-1133">Transmembrane helix</keyword>
<dbReference type="Pfam" id="PF00787">
    <property type="entry name" value="PX"/>
    <property type="match status" value="1"/>
</dbReference>
<dbReference type="AlphaFoldDB" id="K1QYN5"/>
<evidence type="ECO:0000256" key="2">
    <source>
        <dbReference type="SAM" id="MobiDB-lite"/>
    </source>
</evidence>
<dbReference type="InterPro" id="IPR036305">
    <property type="entry name" value="RGS_sf"/>
</dbReference>
<evidence type="ECO:0000256" key="3">
    <source>
        <dbReference type="SAM" id="Phobius"/>
    </source>
</evidence>
<dbReference type="EMBL" id="JH817380">
    <property type="protein sequence ID" value="EKC36294.1"/>
    <property type="molecule type" value="Genomic_DNA"/>
</dbReference>
<dbReference type="Gene3D" id="3.30.1520.10">
    <property type="entry name" value="Phox-like domain"/>
    <property type="match status" value="1"/>
</dbReference>
<dbReference type="InterPro" id="IPR003114">
    <property type="entry name" value="Phox_assoc"/>
</dbReference>
<feature type="transmembrane region" description="Helical" evidence="3">
    <location>
        <begin position="7"/>
        <end position="25"/>
    </location>
</feature>
<organism evidence="4">
    <name type="scientific">Magallana gigas</name>
    <name type="common">Pacific oyster</name>
    <name type="synonym">Crassostrea gigas</name>
    <dbReference type="NCBI Taxonomy" id="29159"/>
    <lineage>
        <taxon>Eukaryota</taxon>
        <taxon>Metazoa</taxon>
        <taxon>Spiralia</taxon>
        <taxon>Lophotrochozoa</taxon>
        <taxon>Mollusca</taxon>
        <taxon>Bivalvia</taxon>
        <taxon>Autobranchia</taxon>
        <taxon>Pteriomorphia</taxon>
        <taxon>Ostreida</taxon>
        <taxon>Ostreoidea</taxon>
        <taxon>Ostreidae</taxon>
        <taxon>Magallana</taxon>
    </lineage>
</organism>
<dbReference type="SUPFAM" id="SSF64268">
    <property type="entry name" value="PX domain"/>
    <property type="match status" value="1"/>
</dbReference>
<accession>K1QYN5</accession>
<dbReference type="PANTHER" id="PTHR22775:SF48">
    <property type="entry name" value="SORTING NEXIN-25"/>
    <property type="match status" value="1"/>
</dbReference>
<dbReference type="GO" id="GO:0035091">
    <property type="term" value="F:phosphatidylinositol binding"/>
    <property type="evidence" value="ECO:0007669"/>
    <property type="project" value="InterPro"/>
</dbReference>
<protein>
    <submittedName>
        <fullName evidence="4">Sorting nexin-25</fullName>
    </submittedName>
</protein>
<dbReference type="PROSITE" id="PS51207">
    <property type="entry name" value="PXA"/>
    <property type="match status" value="1"/>
</dbReference>
<keyword evidence="3" id="KW-0812">Transmembrane</keyword>
<comment type="similarity">
    <text evidence="1">Belongs to the sorting nexin family.</text>
</comment>